<dbReference type="EMBL" id="PYAS01000009">
    <property type="protein sequence ID" value="PSL26744.1"/>
    <property type="molecule type" value="Genomic_DNA"/>
</dbReference>
<dbReference type="OrthoDB" id="9810648at2"/>
<keyword evidence="2" id="KW-0378">Hydrolase</keyword>
<comment type="cofactor">
    <cofactor evidence="1">
        <name>Mg(2+)</name>
        <dbReference type="ChEBI" id="CHEBI:18420"/>
    </cofactor>
</comment>
<proteinExistence type="predicted"/>
<dbReference type="InterPro" id="IPR000086">
    <property type="entry name" value="NUDIX_hydrolase_dom"/>
</dbReference>
<keyword evidence="5" id="KW-1185">Reference proteome</keyword>
<evidence type="ECO:0000256" key="1">
    <source>
        <dbReference type="ARBA" id="ARBA00001946"/>
    </source>
</evidence>
<dbReference type="RefSeq" id="WP_106597083.1">
    <property type="nucleotide sequence ID" value="NZ_PYAS01000009.1"/>
</dbReference>
<accession>A0A2P8FYF5</accession>
<feature type="domain" description="Nudix hydrolase" evidence="3">
    <location>
        <begin position="1"/>
        <end position="142"/>
    </location>
</feature>
<gene>
    <name evidence="4" type="ORF">CLV60_109236</name>
</gene>
<evidence type="ECO:0000313" key="5">
    <source>
        <dbReference type="Proteomes" id="UP000241964"/>
    </source>
</evidence>
<protein>
    <submittedName>
        <fullName evidence="4">NUDIX domain-containing protein</fullName>
    </submittedName>
</protein>
<dbReference type="PROSITE" id="PS00893">
    <property type="entry name" value="NUDIX_BOX"/>
    <property type="match status" value="1"/>
</dbReference>
<dbReference type="PANTHER" id="PTHR43046:SF14">
    <property type="entry name" value="MUTT_NUDIX FAMILY PROTEIN"/>
    <property type="match status" value="1"/>
</dbReference>
<dbReference type="InterPro" id="IPR020084">
    <property type="entry name" value="NUDIX_hydrolase_CS"/>
</dbReference>
<dbReference type="GO" id="GO:0016787">
    <property type="term" value="F:hydrolase activity"/>
    <property type="evidence" value="ECO:0007669"/>
    <property type="project" value="UniProtKB-KW"/>
</dbReference>
<dbReference type="Gene3D" id="3.90.79.10">
    <property type="entry name" value="Nucleoside Triphosphate Pyrophosphohydrolase"/>
    <property type="match status" value="1"/>
</dbReference>
<organism evidence="4 5">
    <name type="scientific">Dyadobacter jiangsuensis</name>
    <dbReference type="NCBI Taxonomy" id="1591085"/>
    <lineage>
        <taxon>Bacteria</taxon>
        <taxon>Pseudomonadati</taxon>
        <taxon>Bacteroidota</taxon>
        <taxon>Cytophagia</taxon>
        <taxon>Cytophagales</taxon>
        <taxon>Spirosomataceae</taxon>
        <taxon>Dyadobacter</taxon>
    </lineage>
</organism>
<evidence type="ECO:0000259" key="3">
    <source>
        <dbReference type="PROSITE" id="PS51462"/>
    </source>
</evidence>
<dbReference type="SUPFAM" id="SSF55811">
    <property type="entry name" value="Nudix"/>
    <property type="match status" value="1"/>
</dbReference>
<dbReference type="PROSITE" id="PS51462">
    <property type="entry name" value="NUDIX"/>
    <property type="match status" value="1"/>
</dbReference>
<evidence type="ECO:0000256" key="2">
    <source>
        <dbReference type="ARBA" id="ARBA00022801"/>
    </source>
</evidence>
<sequence>MISLRIDGALFNYRVAGVAVLNGKVLLHKTPSDNFWTLPGGRCELFEFSKDTLQREMQEETGMDAEAGEMLWVSENFFLYNGDKYHEIGFYFEMQIKNLPSQDDFLGVEGQDELLFHWHDVNDLHSIRVYPEFLADALAKKPLEKGHYNSGYLDLDAVSVIPS</sequence>
<dbReference type="Proteomes" id="UP000241964">
    <property type="component" value="Unassembled WGS sequence"/>
</dbReference>
<dbReference type="CDD" id="cd04688">
    <property type="entry name" value="NUDIX_Hydrolase"/>
    <property type="match status" value="1"/>
</dbReference>
<dbReference type="AlphaFoldDB" id="A0A2P8FYF5"/>
<name>A0A2P8FYF5_9BACT</name>
<comment type="caution">
    <text evidence="4">The sequence shown here is derived from an EMBL/GenBank/DDBJ whole genome shotgun (WGS) entry which is preliminary data.</text>
</comment>
<evidence type="ECO:0000313" key="4">
    <source>
        <dbReference type="EMBL" id="PSL26744.1"/>
    </source>
</evidence>
<reference evidence="4 5" key="1">
    <citation type="submission" date="2018-03" db="EMBL/GenBank/DDBJ databases">
        <title>Genomic Encyclopedia of Archaeal and Bacterial Type Strains, Phase II (KMG-II): from individual species to whole genera.</title>
        <authorList>
            <person name="Goeker M."/>
        </authorList>
    </citation>
    <scope>NUCLEOTIDE SEQUENCE [LARGE SCALE GENOMIC DNA]</scope>
    <source>
        <strain evidence="4 5">DSM 29057</strain>
    </source>
</reference>
<dbReference type="Pfam" id="PF00293">
    <property type="entry name" value="NUDIX"/>
    <property type="match status" value="1"/>
</dbReference>
<dbReference type="InterPro" id="IPR015797">
    <property type="entry name" value="NUDIX_hydrolase-like_dom_sf"/>
</dbReference>
<dbReference type="PANTHER" id="PTHR43046">
    <property type="entry name" value="GDP-MANNOSE MANNOSYL HYDROLASE"/>
    <property type="match status" value="1"/>
</dbReference>